<accession>B5ICE5</accession>
<name>B5ICE5_ACIB4</name>
<evidence type="ECO:0000313" key="1">
    <source>
        <dbReference type="EMBL" id="ADD09022.1"/>
    </source>
</evidence>
<dbReference type="eggNOG" id="arCOG09828">
    <property type="taxonomic scope" value="Archaea"/>
</dbReference>
<proteinExistence type="predicted"/>
<dbReference type="EMBL" id="CP001941">
    <property type="protein sequence ID" value="ADD09022.1"/>
    <property type="molecule type" value="Genomic_DNA"/>
</dbReference>
<protein>
    <submittedName>
        <fullName evidence="1">Uncharacterized protein</fullName>
    </submittedName>
</protein>
<dbReference type="RefSeq" id="WP_008083946.1">
    <property type="nucleotide sequence ID" value="NC_013926.1"/>
</dbReference>
<evidence type="ECO:0000313" key="2">
    <source>
        <dbReference type="Proteomes" id="UP000001400"/>
    </source>
</evidence>
<dbReference type="HOGENOM" id="CLU_2730105_0_0_2"/>
<dbReference type="AlphaFoldDB" id="B5ICE5"/>
<sequence length="71" mass="8279">MATNGTVEILERLEGEIQDIKKMLERLETMLIGEEEISEEERKELEERIKEAKNGDTVSLEEFLRDLNVQS</sequence>
<dbReference type="Proteomes" id="UP000001400">
    <property type="component" value="Chromosome"/>
</dbReference>
<dbReference type="STRING" id="439481.Aboo_1213"/>
<dbReference type="KEGG" id="abi:Aboo_1213"/>
<gene>
    <name evidence="1" type="ordered locus">Aboo_1213</name>
</gene>
<organism evidence="1 2">
    <name type="scientific">Aciduliprofundum boonei (strain DSM 19572 / T469)</name>
    <dbReference type="NCBI Taxonomy" id="439481"/>
    <lineage>
        <taxon>Archaea</taxon>
        <taxon>Methanobacteriati</taxon>
        <taxon>Thermoplasmatota</taxon>
        <taxon>DHVE2 group</taxon>
        <taxon>Candidatus Aciduliprofundum</taxon>
    </lineage>
</organism>
<keyword evidence="2" id="KW-1185">Reference proteome</keyword>
<dbReference type="GeneID" id="8828175"/>
<reference evidence="1" key="1">
    <citation type="submission" date="2010-02" db="EMBL/GenBank/DDBJ databases">
        <title>Complete sequence of Aciduliprofundum boonei T469.</title>
        <authorList>
            <consortium name="US DOE Joint Genome Institute"/>
            <person name="Lucas S."/>
            <person name="Copeland A."/>
            <person name="Lapidus A."/>
            <person name="Cheng J.-F."/>
            <person name="Bruce D."/>
            <person name="Goodwin L."/>
            <person name="Pitluck S."/>
            <person name="Saunders E."/>
            <person name="Detter J.C."/>
            <person name="Han C."/>
            <person name="Tapia R."/>
            <person name="Land M."/>
            <person name="Hauser L."/>
            <person name="Kyrpides N."/>
            <person name="Mikhailova N."/>
            <person name="Flores G."/>
            <person name="Reysenbach A.-L."/>
            <person name="Woyke T."/>
        </authorList>
    </citation>
    <scope>NUCLEOTIDE SEQUENCE</scope>
    <source>
        <strain evidence="1">T469</strain>
    </source>
</reference>